<dbReference type="GO" id="GO:0020037">
    <property type="term" value="F:heme binding"/>
    <property type="evidence" value="ECO:0007669"/>
    <property type="project" value="InterPro"/>
</dbReference>
<comment type="catalytic activity">
    <reaction evidence="12 14">
        <text>L-cysteinyl-[SoxY protein] + thiosulfate + 2 Fe(III)-[cytochrome c] = S-sulfosulfanyl-L-cysteinyl-[SoxY protein] + 2 Fe(II)-[cytochrome c] + 2 H(+)</text>
        <dbReference type="Rhea" id="RHEA:56720"/>
        <dbReference type="Rhea" id="RHEA-COMP:10350"/>
        <dbReference type="Rhea" id="RHEA-COMP:14328"/>
        <dbReference type="Rhea" id="RHEA-COMP:14399"/>
        <dbReference type="Rhea" id="RHEA-COMP:14691"/>
        <dbReference type="ChEBI" id="CHEBI:15378"/>
        <dbReference type="ChEBI" id="CHEBI:29033"/>
        <dbReference type="ChEBI" id="CHEBI:29034"/>
        <dbReference type="ChEBI" id="CHEBI:29950"/>
        <dbReference type="ChEBI" id="CHEBI:33542"/>
        <dbReference type="ChEBI" id="CHEBI:139321"/>
        <dbReference type="EC" id="2.8.5.2"/>
    </reaction>
</comment>
<dbReference type="GO" id="GO:0016669">
    <property type="term" value="F:oxidoreductase activity, acting on a sulfur group of donors, cytochrome as acceptor"/>
    <property type="evidence" value="ECO:0007669"/>
    <property type="project" value="InterPro"/>
</dbReference>
<keyword evidence="3 14" id="KW-0813">Transport</keyword>
<evidence type="ECO:0000256" key="15">
    <source>
        <dbReference type="PIRSR" id="PIRSR038455-1"/>
    </source>
</evidence>
<comment type="subunit">
    <text evidence="2 14">Heterodimer of SoxA and SoxX.</text>
</comment>
<feature type="binding site" description="covalent" evidence="16">
    <location>
        <position position="187"/>
    </location>
    <ligand>
        <name>heme c</name>
        <dbReference type="ChEBI" id="CHEBI:61717"/>
        <label>2</label>
    </ligand>
</feature>
<evidence type="ECO:0000256" key="1">
    <source>
        <dbReference type="ARBA" id="ARBA00004418"/>
    </source>
</evidence>
<dbReference type="GO" id="GO:0019417">
    <property type="term" value="P:sulfur oxidation"/>
    <property type="evidence" value="ECO:0007669"/>
    <property type="project" value="InterPro"/>
</dbReference>
<organism evidence="20 21">
    <name type="scientific">Cupriavidus taiwanensis</name>
    <dbReference type="NCBI Taxonomy" id="164546"/>
    <lineage>
        <taxon>Bacteria</taxon>
        <taxon>Pseudomonadati</taxon>
        <taxon>Pseudomonadota</taxon>
        <taxon>Betaproteobacteria</taxon>
        <taxon>Burkholderiales</taxon>
        <taxon>Burkholderiaceae</taxon>
        <taxon>Cupriavidus</taxon>
    </lineage>
</organism>
<comment type="similarity">
    <text evidence="11 14">Belongs to the SoxA family.</text>
</comment>
<evidence type="ECO:0000256" key="4">
    <source>
        <dbReference type="ARBA" id="ARBA00022617"/>
    </source>
</evidence>
<feature type="chain" id="PRO_5016944863" description="SoxAX cytochrome complex subunit A" evidence="18">
    <location>
        <begin position="30"/>
        <end position="275"/>
    </location>
</feature>
<reference evidence="20 21" key="1">
    <citation type="submission" date="2018-01" db="EMBL/GenBank/DDBJ databases">
        <authorList>
            <person name="Gaut B.S."/>
            <person name="Morton B.R."/>
            <person name="Clegg M.T."/>
            <person name="Duvall M.R."/>
        </authorList>
    </citation>
    <scope>NUCLEOTIDE SEQUENCE [LARGE SCALE GENOMIC DNA]</scope>
    <source>
        <strain evidence="20">Cupriavidus taiwanensis cmp 52</strain>
    </source>
</reference>
<comment type="cofactor">
    <cofactor evidence="16">
        <name>heme</name>
        <dbReference type="ChEBI" id="CHEBI:30413"/>
    </cofactor>
    <text evidence="16">Binds 2 heme groups per subunit.</text>
</comment>
<feature type="binding site" description="axial binding residue" evidence="17">
    <location>
        <position position="111"/>
    </location>
    <ligand>
        <name>heme c</name>
        <dbReference type="ChEBI" id="CHEBI:61717"/>
        <label>1</label>
    </ligand>
    <ligandPart>
        <name>Fe</name>
        <dbReference type="ChEBI" id="CHEBI:18248"/>
    </ligandPart>
</feature>
<comment type="catalytic activity">
    <reaction evidence="13 14">
        <text>S-sulfanyl-L-cysteinyl-[SoxY protein] + thiosulfate + 2 Fe(III)-[cytochrome c] = S-(2-sulfodisulfanyl)-L-cysteinyl-[SoxY protein] + 2 Fe(II)-[cytochrome c] + 2 H(+)</text>
        <dbReference type="Rhea" id="RHEA:51224"/>
        <dbReference type="Rhea" id="RHEA-COMP:10350"/>
        <dbReference type="Rhea" id="RHEA-COMP:14399"/>
        <dbReference type="Rhea" id="RHEA-COMP:14689"/>
        <dbReference type="Rhea" id="RHEA-COMP:14690"/>
        <dbReference type="ChEBI" id="CHEBI:15378"/>
        <dbReference type="ChEBI" id="CHEBI:29033"/>
        <dbReference type="ChEBI" id="CHEBI:29034"/>
        <dbReference type="ChEBI" id="CHEBI:33542"/>
        <dbReference type="ChEBI" id="CHEBI:61963"/>
        <dbReference type="ChEBI" id="CHEBI:140664"/>
        <dbReference type="EC" id="2.8.5.2"/>
    </reaction>
</comment>
<dbReference type="InterPro" id="IPR006311">
    <property type="entry name" value="TAT_signal"/>
</dbReference>
<evidence type="ECO:0000256" key="10">
    <source>
        <dbReference type="ARBA" id="ARBA00023004"/>
    </source>
</evidence>
<evidence type="ECO:0000256" key="13">
    <source>
        <dbReference type="ARBA" id="ARBA00048423"/>
    </source>
</evidence>
<dbReference type="EC" id="2.8.5.2" evidence="14"/>
<keyword evidence="10 14" id="KW-0408">Iron</keyword>
<accession>A0A375J084</accession>
<keyword evidence="5 14" id="KW-0808">Transferase</keyword>
<dbReference type="AlphaFoldDB" id="A0A375J084"/>
<evidence type="ECO:0000256" key="12">
    <source>
        <dbReference type="ARBA" id="ARBA00048077"/>
    </source>
</evidence>
<dbReference type="RefSeq" id="WP_116383787.1">
    <property type="nucleotide sequence ID" value="NZ_LS483233.1"/>
</dbReference>
<dbReference type="Pfam" id="PF21342">
    <property type="entry name" value="SoxA-TsdA_cyt-c"/>
    <property type="match status" value="1"/>
</dbReference>
<feature type="binding site" description="covalent" evidence="16">
    <location>
        <position position="75"/>
    </location>
    <ligand>
        <name>heme c</name>
        <dbReference type="ChEBI" id="CHEBI:61717"/>
        <label>1</label>
    </ligand>
</feature>
<evidence type="ECO:0000256" key="6">
    <source>
        <dbReference type="ARBA" id="ARBA00022723"/>
    </source>
</evidence>
<comment type="subcellular location">
    <subcellularLocation>
        <location evidence="1 14">Periplasm</location>
    </subcellularLocation>
</comment>
<feature type="binding site" evidence="16">
    <location>
        <position position="232"/>
    </location>
    <ligand>
        <name>substrate</name>
    </ligand>
</feature>
<dbReference type="GO" id="GO:0009055">
    <property type="term" value="F:electron transfer activity"/>
    <property type="evidence" value="ECO:0007669"/>
    <property type="project" value="InterPro"/>
</dbReference>
<dbReference type="InterPro" id="IPR009056">
    <property type="entry name" value="Cyt_c-like_dom"/>
</dbReference>
<protein>
    <recommendedName>
        <fullName evidence="14">SoxAX cytochrome complex subunit A</fullName>
        <ecNumber evidence="14">2.8.5.2</ecNumber>
    </recommendedName>
    <alternativeName>
        <fullName evidence="14">Protein SoxA</fullName>
    </alternativeName>
    <alternativeName>
        <fullName evidence="14">Sulfur oxidizing protein A</fullName>
    </alternativeName>
    <alternativeName>
        <fullName evidence="14">Thiosulfate-oxidizing multienzyme system protein SoxA</fullName>
    </alternativeName>
</protein>
<dbReference type="NCBIfam" id="TIGR04484">
    <property type="entry name" value="thiosulf_SoxA"/>
    <property type="match status" value="1"/>
</dbReference>
<evidence type="ECO:0000256" key="18">
    <source>
        <dbReference type="SAM" id="SignalP"/>
    </source>
</evidence>
<name>A0A375J084_9BURK</name>
<evidence type="ECO:0000256" key="16">
    <source>
        <dbReference type="PIRSR" id="PIRSR038455-2"/>
    </source>
</evidence>
<keyword evidence="6 14" id="KW-0479">Metal-binding</keyword>
<keyword evidence="7 18" id="KW-0732">Signal</keyword>
<evidence type="ECO:0000256" key="17">
    <source>
        <dbReference type="PIRSR" id="PIRSR038455-3"/>
    </source>
</evidence>
<dbReference type="PROSITE" id="PS51318">
    <property type="entry name" value="TAT"/>
    <property type="match status" value="1"/>
</dbReference>
<evidence type="ECO:0000259" key="19">
    <source>
        <dbReference type="Pfam" id="PF21342"/>
    </source>
</evidence>
<keyword evidence="8 14" id="KW-0574">Periplasm</keyword>
<dbReference type="InterPro" id="IPR036909">
    <property type="entry name" value="Cyt_c-like_dom_sf"/>
</dbReference>
<dbReference type="SUPFAM" id="SSF46626">
    <property type="entry name" value="Cytochrome c"/>
    <property type="match status" value="2"/>
</dbReference>
<dbReference type="GO" id="GO:0046872">
    <property type="term" value="F:metal ion binding"/>
    <property type="evidence" value="ECO:0007669"/>
    <property type="project" value="UniProtKB-KW"/>
</dbReference>
<evidence type="ECO:0000256" key="8">
    <source>
        <dbReference type="ARBA" id="ARBA00022764"/>
    </source>
</evidence>
<dbReference type="GO" id="GO:0042597">
    <property type="term" value="C:periplasmic space"/>
    <property type="evidence" value="ECO:0007669"/>
    <property type="project" value="UniProtKB-SubCell"/>
</dbReference>
<proteinExistence type="inferred from homology"/>
<feature type="binding site" description="axial binding residue" evidence="17">
    <location>
        <position position="188"/>
    </location>
    <ligand>
        <name>heme c</name>
        <dbReference type="ChEBI" id="CHEBI:61717"/>
        <label>2</label>
    </ligand>
    <ligandPart>
        <name>Fe</name>
        <dbReference type="ChEBI" id="CHEBI:18248"/>
    </ligandPart>
</feature>
<evidence type="ECO:0000256" key="5">
    <source>
        <dbReference type="ARBA" id="ARBA00022679"/>
    </source>
</evidence>
<feature type="binding site" description="axial binding residue" evidence="17">
    <location>
        <position position="236"/>
    </location>
    <ligand>
        <name>heme c</name>
        <dbReference type="ChEBI" id="CHEBI:61717"/>
        <label>2</label>
    </ligand>
    <ligandPart>
        <name>Fe</name>
        <dbReference type="ChEBI" id="CHEBI:18248"/>
    </ligandPart>
</feature>
<evidence type="ECO:0000256" key="2">
    <source>
        <dbReference type="ARBA" id="ARBA00011530"/>
    </source>
</evidence>
<feature type="domain" description="Cytochrome c" evidence="19">
    <location>
        <begin position="57"/>
        <end position="153"/>
    </location>
</feature>
<gene>
    <name evidence="20" type="ORF">CBM2634_A300005</name>
</gene>
<dbReference type="GO" id="GO:0016740">
    <property type="term" value="F:transferase activity"/>
    <property type="evidence" value="ECO:0007669"/>
    <property type="project" value="UniProtKB-KW"/>
</dbReference>
<feature type="binding site" description="covalent" evidence="16">
    <location>
        <position position="184"/>
    </location>
    <ligand>
        <name>heme c</name>
        <dbReference type="ChEBI" id="CHEBI:61717"/>
        <label>2</label>
    </ligand>
</feature>
<dbReference type="PIRSF" id="PIRSF038455">
    <property type="entry name" value="SoxA"/>
    <property type="match status" value="1"/>
</dbReference>
<evidence type="ECO:0000256" key="14">
    <source>
        <dbReference type="PIRNR" id="PIRNR038455"/>
    </source>
</evidence>
<evidence type="ECO:0000313" key="20">
    <source>
        <dbReference type="EMBL" id="SPR98615.1"/>
    </source>
</evidence>
<dbReference type="InterPro" id="IPR025710">
    <property type="entry name" value="SoxA"/>
</dbReference>
<dbReference type="Proteomes" id="UP000256805">
    <property type="component" value="Unassembled WGS sequence"/>
</dbReference>
<dbReference type="Gene3D" id="1.10.760.10">
    <property type="entry name" value="Cytochrome c-like domain"/>
    <property type="match status" value="2"/>
</dbReference>
<keyword evidence="4 14" id="KW-0349">Heme</keyword>
<sequence>MKPIPSLARRAALALAATAAAAGAAAVHAQGSTADEIAKYRQMLAEGNPAELWEAAGEELWKKPAGPKNASLEQCDLGKGPGVTKGAYAELPRYFKDTNKVMDLEQRLAHCRMTLQGLSKEEATKNPFSSSGKPSEIERLVAYLTGESRGVKMNVQLSHPEEKRTYALGEKMFFYRGGAYDFACATCHAVDGQRIRLQDLPNLLTDKGAQAAYTTWPAYRVSQGEVRTMQHRLYDCLRQQRFPEPAYGSDVITALTMFLAKNANGGTYDGPAMKR</sequence>
<evidence type="ECO:0000256" key="7">
    <source>
        <dbReference type="ARBA" id="ARBA00022729"/>
    </source>
</evidence>
<feature type="signal peptide" evidence="18">
    <location>
        <begin position="1"/>
        <end position="29"/>
    </location>
</feature>
<evidence type="ECO:0000256" key="3">
    <source>
        <dbReference type="ARBA" id="ARBA00022448"/>
    </source>
</evidence>
<evidence type="ECO:0000256" key="11">
    <source>
        <dbReference type="ARBA" id="ARBA00025746"/>
    </source>
</evidence>
<dbReference type="EMBL" id="OVTA01000024">
    <property type="protein sequence ID" value="SPR98615.1"/>
    <property type="molecule type" value="Genomic_DNA"/>
</dbReference>
<evidence type="ECO:0000256" key="9">
    <source>
        <dbReference type="ARBA" id="ARBA00022982"/>
    </source>
</evidence>
<feature type="active site" description="Cysteine persulfide intermediate" evidence="15">
    <location>
        <position position="236"/>
    </location>
</feature>
<evidence type="ECO:0000313" key="21">
    <source>
        <dbReference type="Proteomes" id="UP000256805"/>
    </source>
</evidence>
<keyword evidence="9 14" id="KW-0249">Electron transport</keyword>
<dbReference type="GO" id="GO:0070069">
    <property type="term" value="C:cytochrome complex"/>
    <property type="evidence" value="ECO:0007669"/>
    <property type="project" value="InterPro"/>
</dbReference>